<name>A0AAX6FXK6_IRIPA</name>
<comment type="caution">
    <text evidence="1">The sequence shown here is derived from an EMBL/GenBank/DDBJ whole genome shotgun (WGS) entry which is preliminary data.</text>
</comment>
<dbReference type="EMBL" id="JANAVB010025199">
    <property type="protein sequence ID" value="KAJ6820768.1"/>
    <property type="molecule type" value="Genomic_DNA"/>
</dbReference>
<keyword evidence="2" id="KW-1185">Reference proteome</keyword>
<accession>A0AAX6FXK6</accession>
<proteinExistence type="predicted"/>
<reference evidence="1" key="2">
    <citation type="submission" date="2023-04" db="EMBL/GenBank/DDBJ databases">
        <authorList>
            <person name="Bruccoleri R.E."/>
            <person name="Oakeley E.J."/>
            <person name="Faust A.-M."/>
            <person name="Dessus-Babus S."/>
            <person name="Altorfer M."/>
            <person name="Burckhardt D."/>
            <person name="Oertli M."/>
            <person name="Naumann U."/>
            <person name="Petersen F."/>
            <person name="Wong J."/>
        </authorList>
    </citation>
    <scope>NUCLEOTIDE SEQUENCE</scope>
    <source>
        <strain evidence="1">GSM-AAB239-AS_SAM_17_03QT</strain>
        <tissue evidence="1">Leaf</tissue>
    </source>
</reference>
<dbReference type="Proteomes" id="UP001140949">
    <property type="component" value="Unassembled WGS sequence"/>
</dbReference>
<protein>
    <submittedName>
        <fullName evidence="1">Uncharacterized protein</fullName>
    </submittedName>
</protein>
<organism evidence="1 2">
    <name type="scientific">Iris pallida</name>
    <name type="common">Sweet iris</name>
    <dbReference type="NCBI Taxonomy" id="29817"/>
    <lineage>
        <taxon>Eukaryota</taxon>
        <taxon>Viridiplantae</taxon>
        <taxon>Streptophyta</taxon>
        <taxon>Embryophyta</taxon>
        <taxon>Tracheophyta</taxon>
        <taxon>Spermatophyta</taxon>
        <taxon>Magnoliopsida</taxon>
        <taxon>Liliopsida</taxon>
        <taxon>Asparagales</taxon>
        <taxon>Iridaceae</taxon>
        <taxon>Iridoideae</taxon>
        <taxon>Irideae</taxon>
        <taxon>Iris</taxon>
    </lineage>
</organism>
<sequence length="43" mass="4833">MANLDTWRRVSDTGDTGFTFESKTDSIQIFRILDLTATNIPGK</sequence>
<evidence type="ECO:0000313" key="1">
    <source>
        <dbReference type="EMBL" id="KAJ6820768.1"/>
    </source>
</evidence>
<evidence type="ECO:0000313" key="2">
    <source>
        <dbReference type="Proteomes" id="UP001140949"/>
    </source>
</evidence>
<reference evidence="1" key="1">
    <citation type="journal article" date="2023" name="GigaByte">
        <title>Genome assembly of the bearded iris, Iris pallida Lam.</title>
        <authorList>
            <person name="Bruccoleri R.E."/>
            <person name="Oakeley E.J."/>
            <person name="Faust A.M.E."/>
            <person name="Altorfer M."/>
            <person name="Dessus-Babus S."/>
            <person name="Burckhardt D."/>
            <person name="Oertli M."/>
            <person name="Naumann U."/>
            <person name="Petersen F."/>
            <person name="Wong J."/>
        </authorList>
    </citation>
    <scope>NUCLEOTIDE SEQUENCE</scope>
    <source>
        <strain evidence="1">GSM-AAB239-AS_SAM_17_03QT</strain>
    </source>
</reference>
<gene>
    <name evidence="1" type="ORF">M6B38_394055</name>
</gene>
<dbReference type="AlphaFoldDB" id="A0AAX6FXK6"/>